<dbReference type="Proteomes" id="UP001187192">
    <property type="component" value="Unassembled WGS sequence"/>
</dbReference>
<evidence type="ECO:0000256" key="2">
    <source>
        <dbReference type="SAM" id="MobiDB-lite"/>
    </source>
</evidence>
<sequence length="535" mass="59751">MMEKQGLGLVNTPFVAYVRFDVRQVSDSSSDDDEWASTVCRSRFEHEFQHNRRGAGTSNETSERNRPASTSGAEVLLIPPIARLTKPPRRLSVESFLRTSNPRLVLTEEDLSDIRDKKSKKPPPKALLFEEKHERLLTLPNREWDEINVPKRLRASSLWKDFIEIPSGIVKRVPSWVDWPFVIRGALRRLFGTPLFIEPLTDEEALIADLALDTMSIEFPNPKDLLAKKKAQKKAERAAAAAATASSARGNEPPPLPVIESSPEPPVQPVHSPAKKMKADGKPKRKIPAKRKKSSKAASPETNVELGKSNQDVQRIGVNLPPGTSLLQDRKLSIEIMRQLLSDVDLETINSGRVPNHIDDLLWDGLKQRNLIKELEDENKRLEELDKERGEKLLVIEENFKDVKASADGLIGELKIVTQSSKEMTGMMKVMVKRFDEAQGRIKSLEADNSTLVAKIVDAYGKVTLKTRYDLLKEYKQGLIVDADVDDEIELYEDQAGYSSSAPADIIVPALNEQGLSGVEPPVNADPSEDCETQP</sequence>
<feature type="compositionally biased region" description="Low complexity" evidence="2">
    <location>
        <begin position="238"/>
        <end position="248"/>
    </location>
</feature>
<gene>
    <name evidence="3" type="ORF">TIFTF001_024056</name>
</gene>
<feature type="compositionally biased region" description="Pro residues" evidence="2">
    <location>
        <begin position="252"/>
        <end position="268"/>
    </location>
</feature>
<organism evidence="3 4">
    <name type="scientific">Ficus carica</name>
    <name type="common">Common fig</name>
    <dbReference type="NCBI Taxonomy" id="3494"/>
    <lineage>
        <taxon>Eukaryota</taxon>
        <taxon>Viridiplantae</taxon>
        <taxon>Streptophyta</taxon>
        <taxon>Embryophyta</taxon>
        <taxon>Tracheophyta</taxon>
        <taxon>Spermatophyta</taxon>
        <taxon>Magnoliopsida</taxon>
        <taxon>eudicotyledons</taxon>
        <taxon>Gunneridae</taxon>
        <taxon>Pentapetalae</taxon>
        <taxon>rosids</taxon>
        <taxon>fabids</taxon>
        <taxon>Rosales</taxon>
        <taxon>Moraceae</taxon>
        <taxon>Ficeae</taxon>
        <taxon>Ficus</taxon>
    </lineage>
</organism>
<keyword evidence="1" id="KW-0175">Coiled coil</keyword>
<feature type="compositionally biased region" description="Basic residues" evidence="2">
    <location>
        <begin position="283"/>
        <end position="295"/>
    </location>
</feature>
<accession>A0AA88DD11</accession>
<evidence type="ECO:0000313" key="4">
    <source>
        <dbReference type="Proteomes" id="UP001187192"/>
    </source>
</evidence>
<evidence type="ECO:0000256" key="1">
    <source>
        <dbReference type="SAM" id="Coils"/>
    </source>
</evidence>
<dbReference type="EMBL" id="BTGU01000054">
    <property type="protein sequence ID" value="GMN54938.1"/>
    <property type="molecule type" value="Genomic_DNA"/>
</dbReference>
<feature type="coiled-coil region" evidence="1">
    <location>
        <begin position="428"/>
        <end position="455"/>
    </location>
</feature>
<comment type="caution">
    <text evidence="3">The sequence shown here is derived from an EMBL/GenBank/DDBJ whole genome shotgun (WGS) entry which is preliminary data.</text>
</comment>
<feature type="coiled-coil region" evidence="1">
    <location>
        <begin position="365"/>
        <end position="392"/>
    </location>
</feature>
<reference evidence="3" key="1">
    <citation type="submission" date="2023-07" db="EMBL/GenBank/DDBJ databases">
        <title>draft genome sequence of fig (Ficus carica).</title>
        <authorList>
            <person name="Takahashi T."/>
            <person name="Nishimura K."/>
        </authorList>
    </citation>
    <scope>NUCLEOTIDE SEQUENCE</scope>
</reference>
<name>A0AA88DD11_FICCA</name>
<proteinExistence type="predicted"/>
<feature type="region of interest" description="Disordered" evidence="2">
    <location>
        <begin position="48"/>
        <end position="72"/>
    </location>
</feature>
<evidence type="ECO:0000313" key="3">
    <source>
        <dbReference type="EMBL" id="GMN54938.1"/>
    </source>
</evidence>
<protein>
    <submittedName>
        <fullName evidence="3">Uncharacterized protein</fullName>
    </submittedName>
</protein>
<feature type="region of interest" description="Disordered" evidence="2">
    <location>
        <begin position="237"/>
        <end position="308"/>
    </location>
</feature>
<keyword evidence="4" id="KW-1185">Reference proteome</keyword>
<feature type="region of interest" description="Disordered" evidence="2">
    <location>
        <begin position="515"/>
        <end position="535"/>
    </location>
</feature>
<dbReference type="AlphaFoldDB" id="A0AA88DD11"/>